<organism evidence="2 3">
    <name type="scientific">Reticulomyxa filosa</name>
    <dbReference type="NCBI Taxonomy" id="46433"/>
    <lineage>
        <taxon>Eukaryota</taxon>
        <taxon>Sar</taxon>
        <taxon>Rhizaria</taxon>
        <taxon>Retaria</taxon>
        <taxon>Foraminifera</taxon>
        <taxon>Monothalamids</taxon>
        <taxon>Reticulomyxidae</taxon>
        <taxon>Reticulomyxa</taxon>
    </lineage>
</organism>
<feature type="compositionally biased region" description="Basic and acidic residues" evidence="1">
    <location>
        <begin position="315"/>
        <end position="348"/>
    </location>
</feature>
<dbReference type="AlphaFoldDB" id="X6NFU6"/>
<feature type="region of interest" description="Disordered" evidence="1">
    <location>
        <begin position="315"/>
        <end position="384"/>
    </location>
</feature>
<comment type="caution">
    <text evidence="2">The sequence shown here is derived from an EMBL/GenBank/DDBJ whole genome shotgun (WGS) entry which is preliminary data.</text>
</comment>
<protein>
    <submittedName>
        <fullName evidence="2">Uncharacterized protein</fullName>
    </submittedName>
</protein>
<feature type="compositionally biased region" description="Low complexity" evidence="1">
    <location>
        <begin position="113"/>
        <end position="125"/>
    </location>
</feature>
<keyword evidence="3" id="KW-1185">Reference proteome</keyword>
<sequence>MAEKHRKLRTKQDEMNTQETSFRDELGHLNQALYVLQQQVRKSNELQQRVVEIFGSTGSKHATTASTIDIYIKARDALKLCQEVLQHNHPRKTVSSAGGPGMMKRQGSLEAAQSQLPTQSSQPLQKGQIQVLKNESKDNEKDTDKDKNIDSKKDKDKDKDNDNDNDANGSEKTDKLKKRARSYSDLAVPKAAVFEEEMAKFIIDIFPNVIKSENGPHGVIDYVDENANVAKVFELYHRYYCEIHLPREMELSKIRTQCEQKYNSLRYVSNKKQLARREEGEIDWIMSEMKRAIDRLNREGVPLAPNEEKELYSRDDTHAHSALDNHSSEQDKTKAAENQHDASEEKSSTSKISKTHKNKDQNGGGKGSASDEPSAHKHRNSSTVVPVLAHRSTWSEASEVIFQLNFSRQQQYQATKELEESLKSRELVKSWYEEKILPMSS</sequence>
<dbReference type="Proteomes" id="UP000023152">
    <property type="component" value="Unassembled WGS sequence"/>
</dbReference>
<name>X6NFU6_RETFI</name>
<dbReference type="EMBL" id="ASPP01008974">
    <property type="protein sequence ID" value="ETO24768.1"/>
    <property type="molecule type" value="Genomic_DNA"/>
</dbReference>
<feature type="compositionally biased region" description="Basic and acidic residues" evidence="1">
    <location>
        <begin position="134"/>
        <end position="162"/>
    </location>
</feature>
<evidence type="ECO:0000256" key="1">
    <source>
        <dbReference type="SAM" id="MobiDB-lite"/>
    </source>
</evidence>
<evidence type="ECO:0000313" key="3">
    <source>
        <dbReference type="Proteomes" id="UP000023152"/>
    </source>
</evidence>
<proteinExistence type="predicted"/>
<gene>
    <name evidence="2" type="ORF">RFI_12391</name>
</gene>
<reference evidence="2 3" key="1">
    <citation type="journal article" date="2013" name="Curr. Biol.">
        <title>The Genome of the Foraminiferan Reticulomyxa filosa.</title>
        <authorList>
            <person name="Glockner G."/>
            <person name="Hulsmann N."/>
            <person name="Schleicher M."/>
            <person name="Noegel A.A."/>
            <person name="Eichinger L."/>
            <person name="Gallinger C."/>
            <person name="Pawlowski J."/>
            <person name="Sierra R."/>
            <person name="Euteneuer U."/>
            <person name="Pillet L."/>
            <person name="Moustafa A."/>
            <person name="Platzer M."/>
            <person name="Groth M."/>
            <person name="Szafranski K."/>
            <person name="Schliwa M."/>
        </authorList>
    </citation>
    <scope>NUCLEOTIDE SEQUENCE [LARGE SCALE GENOMIC DNA]</scope>
</reference>
<feature type="region of interest" description="Disordered" evidence="1">
    <location>
        <begin position="89"/>
        <end position="181"/>
    </location>
</feature>
<evidence type="ECO:0000313" key="2">
    <source>
        <dbReference type="EMBL" id="ETO24768.1"/>
    </source>
</evidence>
<accession>X6NFU6</accession>